<name>A0A2Z4XWC4_9GAMM</name>
<organism evidence="2 4">
    <name type="scientific">Francisella adeliensis</name>
    <dbReference type="NCBI Taxonomy" id="2007306"/>
    <lineage>
        <taxon>Bacteria</taxon>
        <taxon>Pseudomonadati</taxon>
        <taxon>Pseudomonadota</taxon>
        <taxon>Gammaproteobacteria</taxon>
        <taxon>Thiotrichales</taxon>
        <taxon>Francisellaceae</taxon>
        <taxon>Francisella</taxon>
    </lineage>
</organism>
<dbReference type="NCBIfam" id="NF041243">
    <property type="entry name" value="T6SS_IglJ"/>
    <property type="match status" value="1"/>
</dbReference>
<protein>
    <submittedName>
        <fullName evidence="2">Uncharacterized protein</fullName>
    </submittedName>
</protein>
<evidence type="ECO:0000313" key="3">
    <source>
        <dbReference type="EMBL" id="QIW11226.1"/>
    </source>
</evidence>
<keyword evidence="1" id="KW-0175">Coiled coil</keyword>
<dbReference type="Proteomes" id="UP000251120">
    <property type="component" value="Chromosome"/>
</dbReference>
<reference evidence="3 5" key="2">
    <citation type="submission" date="2019-08" db="EMBL/GenBank/DDBJ databases">
        <title>Complete genome sequences of Francisella adeliensis (FSC1325 and FSC1326).</title>
        <authorList>
            <person name="Ohrman C."/>
            <person name="Uneklint I."/>
            <person name="Vallesi A."/>
            <person name="Karlsson L."/>
            <person name="Sjodin A."/>
        </authorList>
    </citation>
    <scope>NUCLEOTIDE SEQUENCE [LARGE SCALE GENOMIC DNA]</scope>
    <source>
        <strain evidence="3 5">FSC1325</strain>
    </source>
</reference>
<dbReference type="EMBL" id="CP021781">
    <property type="protein sequence ID" value="AXA32999.1"/>
    <property type="molecule type" value="Genomic_DNA"/>
</dbReference>
<evidence type="ECO:0000313" key="4">
    <source>
        <dbReference type="Proteomes" id="UP000251120"/>
    </source>
</evidence>
<proteinExistence type="predicted"/>
<evidence type="ECO:0000313" key="2">
    <source>
        <dbReference type="EMBL" id="AXA32999.1"/>
    </source>
</evidence>
<accession>A0A2Z4XWC4</accession>
<dbReference type="Proteomes" id="UP000681131">
    <property type="component" value="Chromosome"/>
</dbReference>
<keyword evidence="5" id="KW-1185">Reference proteome</keyword>
<feature type="coiled-coil region" evidence="1">
    <location>
        <begin position="195"/>
        <end position="222"/>
    </location>
</feature>
<reference evidence="2 4" key="1">
    <citation type="submission" date="2017-06" db="EMBL/GenBank/DDBJ databases">
        <title>Complete genome of Francisella adeliensis.</title>
        <authorList>
            <person name="Vallesi A."/>
            <person name="Sjodin A."/>
        </authorList>
    </citation>
    <scope>NUCLEOTIDE SEQUENCE [LARGE SCALE GENOMIC DNA]</scope>
    <source>
        <strain evidence="2 4">FDC440</strain>
    </source>
</reference>
<evidence type="ECO:0000256" key="1">
    <source>
        <dbReference type="SAM" id="Coils"/>
    </source>
</evidence>
<dbReference type="EMBL" id="CP043424">
    <property type="protein sequence ID" value="QIW11226.1"/>
    <property type="molecule type" value="Genomic_DNA"/>
</dbReference>
<dbReference type="RefSeq" id="WP_112869176.1">
    <property type="nucleotide sequence ID" value="NZ_CP021781.1"/>
</dbReference>
<sequence>MKKIIADLKPYVRQLSVNNLLYILISNHIKIKNIRLEPVYGDTVKDATIVDIWSRGKTTYVAINVFKIKVFAPLHEKYLIYEKNDLTNALSSLKIGVKNLLYRYVFGSSYFQQLTKDNIYLKAFKHRLTIANIMTTAYKQLAEDYTTIVDYERKIEVVANKPSMVGKSYIDSIYLGTYRRQYMHIVSIKVFFSSWSSQKNNLDEVIEKLQKLQAQVECLGVKLKIEASNLSKTAKNSSFYLGDYSL</sequence>
<dbReference type="KEGG" id="fad:CDH04_00580"/>
<dbReference type="OrthoDB" id="5604702at2"/>
<gene>
    <name evidence="2" type="ORF">CDH04_00580</name>
    <name evidence="3" type="ORF">FZC43_00580</name>
</gene>
<dbReference type="AlphaFoldDB" id="A0A2Z4XWC4"/>
<evidence type="ECO:0000313" key="5">
    <source>
        <dbReference type="Proteomes" id="UP000681131"/>
    </source>
</evidence>